<keyword evidence="8" id="KW-0378">Hydrolase</keyword>
<comment type="catalytic activity">
    <reaction evidence="15">
        <text>(2R)-2,3-bisphosphoglycerate + H2O = (2R)-2-phosphoglycerate + phosphate</text>
        <dbReference type="Rhea" id="RHEA:27381"/>
        <dbReference type="ChEBI" id="CHEBI:15377"/>
        <dbReference type="ChEBI" id="CHEBI:43474"/>
        <dbReference type="ChEBI" id="CHEBI:58248"/>
        <dbReference type="ChEBI" id="CHEBI:58289"/>
        <dbReference type="EC" id="3.1.3.80"/>
    </reaction>
    <physiologicalReaction direction="left-to-right" evidence="15">
        <dbReference type="Rhea" id="RHEA:27382"/>
    </physiologicalReaction>
</comment>
<dbReference type="PROSITE" id="PS00616">
    <property type="entry name" value="HIS_ACID_PHOSPHAT_1"/>
    <property type="match status" value="1"/>
</dbReference>
<name>A0ABN7WA87_GIGMA</name>
<keyword evidence="10" id="KW-0325">Glycoprotein</keyword>
<keyword evidence="6" id="KW-1003">Cell membrane</keyword>
<dbReference type="InterPro" id="IPR033379">
    <property type="entry name" value="Acid_Pase_AS"/>
</dbReference>
<evidence type="ECO:0000256" key="7">
    <source>
        <dbReference type="ARBA" id="ARBA00022729"/>
    </source>
</evidence>
<dbReference type="PANTHER" id="PTHR20963:SF8">
    <property type="entry name" value="MULTIPLE INOSITOL POLYPHOSPHATE PHOSPHATASE 1"/>
    <property type="match status" value="1"/>
</dbReference>
<dbReference type="CDD" id="cd07061">
    <property type="entry name" value="HP_HAP_like"/>
    <property type="match status" value="1"/>
</dbReference>
<feature type="non-terminal residue" evidence="16">
    <location>
        <position position="412"/>
    </location>
</feature>
<evidence type="ECO:0000256" key="2">
    <source>
        <dbReference type="ARBA" id="ARBA00008422"/>
    </source>
</evidence>
<evidence type="ECO:0000256" key="6">
    <source>
        <dbReference type="ARBA" id="ARBA00022475"/>
    </source>
</evidence>
<dbReference type="EC" id="3.1.3.62" evidence="4"/>
<dbReference type="PANTHER" id="PTHR20963">
    <property type="entry name" value="MULTIPLE INOSITOL POLYPHOSPHATE PHOSPHATASE-RELATED"/>
    <property type="match status" value="1"/>
</dbReference>
<feature type="non-terminal residue" evidence="16">
    <location>
        <position position="1"/>
    </location>
</feature>
<evidence type="ECO:0000313" key="17">
    <source>
        <dbReference type="Proteomes" id="UP000789901"/>
    </source>
</evidence>
<evidence type="ECO:0000256" key="10">
    <source>
        <dbReference type="ARBA" id="ARBA00023180"/>
    </source>
</evidence>
<organism evidence="16 17">
    <name type="scientific">Gigaspora margarita</name>
    <dbReference type="NCBI Taxonomy" id="4874"/>
    <lineage>
        <taxon>Eukaryota</taxon>
        <taxon>Fungi</taxon>
        <taxon>Fungi incertae sedis</taxon>
        <taxon>Mucoromycota</taxon>
        <taxon>Glomeromycotina</taxon>
        <taxon>Glomeromycetes</taxon>
        <taxon>Diversisporales</taxon>
        <taxon>Gigasporaceae</taxon>
        <taxon>Gigaspora</taxon>
    </lineage>
</organism>
<protein>
    <recommendedName>
        <fullName evidence="5">Multiple inositol polyphosphate phosphatase 1</fullName>
        <ecNumber evidence="4">3.1.3.62</ecNumber>
        <ecNumber evidence="3">3.1.3.80</ecNumber>
    </recommendedName>
    <alternativeName>
        <fullName evidence="11">2,3-bisphosphoglycerate 3-phosphatase</fullName>
    </alternativeName>
</protein>
<evidence type="ECO:0000256" key="14">
    <source>
        <dbReference type="ARBA" id="ARBA00043691"/>
    </source>
</evidence>
<dbReference type="InterPro" id="IPR029033">
    <property type="entry name" value="His_PPase_superfam"/>
</dbReference>
<evidence type="ECO:0000256" key="3">
    <source>
        <dbReference type="ARBA" id="ARBA00012976"/>
    </source>
</evidence>
<evidence type="ECO:0000256" key="8">
    <source>
        <dbReference type="ARBA" id="ARBA00022801"/>
    </source>
</evidence>
<dbReference type="Proteomes" id="UP000789901">
    <property type="component" value="Unassembled WGS sequence"/>
</dbReference>
<evidence type="ECO:0000256" key="1">
    <source>
        <dbReference type="ARBA" id="ARBA00004236"/>
    </source>
</evidence>
<keyword evidence="17" id="KW-1185">Reference proteome</keyword>
<accession>A0ABN7WA87</accession>
<dbReference type="Pfam" id="PF00328">
    <property type="entry name" value="His_Phos_2"/>
    <property type="match status" value="1"/>
</dbReference>
<comment type="similarity">
    <text evidence="2">Belongs to the histidine acid phosphatase family. MINPP1 subfamily.</text>
</comment>
<evidence type="ECO:0000256" key="13">
    <source>
        <dbReference type="ARBA" id="ARBA00043671"/>
    </source>
</evidence>
<dbReference type="EC" id="3.1.3.80" evidence="3"/>
<dbReference type="PIRSF" id="PIRSF000894">
    <property type="entry name" value="Acid_phosphatase"/>
    <property type="match status" value="1"/>
</dbReference>
<comment type="caution">
    <text evidence="16">The sequence shown here is derived from an EMBL/GenBank/DDBJ whole genome shotgun (WGS) entry which is preliminary data.</text>
</comment>
<comment type="catalytic activity">
    <reaction evidence="12">
        <text>1D-myo-inositol 1,2,5,6-tetrakisphosphate + H2O = 1D-myo-inositol 1,2,6-trisphosphate + phosphate</text>
        <dbReference type="Rhea" id="RHEA:77119"/>
        <dbReference type="ChEBI" id="CHEBI:15377"/>
        <dbReference type="ChEBI" id="CHEBI:43474"/>
        <dbReference type="ChEBI" id="CHEBI:195535"/>
        <dbReference type="ChEBI" id="CHEBI:195537"/>
        <dbReference type="EC" id="3.1.3.62"/>
    </reaction>
    <physiologicalReaction direction="left-to-right" evidence="12">
        <dbReference type="Rhea" id="RHEA:77120"/>
    </physiologicalReaction>
</comment>
<proteinExistence type="inferred from homology"/>
<reference evidence="16 17" key="1">
    <citation type="submission" date="2021-06" db="EMBL/GenBank/DDBJ databases">
        <authorList>
            <person name="Kallberg Y."/>
            <person name="Tangrot J."/>
            <person name="Rosling A."/>
        </authorList>
    </citation>
    <scope>NUCLEOTIDE SEQUENCE [LARGE SCALE GENOMIC DNA]</scope>
    <source>
        <strain evidence="16 17">120-4 pot B 10/14</strain>
    </source>
</reference>
<evidence type="ECO:0000313" key="16">
    <source>
        <dbReference type="EMBL" id="CAG8824302.1"/>
    </source>
</evidence>
<evidence type="ECO:0000256" key="15">
    <source>
        <dbReference type="ARBA" id="ARBA00043832"/>
    </source>
</evidence>
<gene>
    <name evidence="16" type="ORF">GMARGA_LOCUS28544</name>
</gene>
<evidence type="ECO:0000256" key="9">
    <source>
        <dbReference type="ARBA" id="ARBA00023136"/>
    </source>
</evidence>
<evidence type="ECO:0000256" key="5">
    <source>
        <dbReference type="ARBA" id="ARBA00018097"/>
    </source>
</evidence>
<keyword evidence="7" id="KW-0732">Signal</keyword>
<comment type="catalytic activity">
    <reaction evidence="13">
        <text>1D-myo-inositol 1,2,4,5,6-pentakisphosphate + H2O = 1D-myo-inositol 1,2,5,6-tetrakisphosphate + phosphate</text>
        <dbReference type="Rhea" id="RHEA:77115"/>
        <dbReference type="ChEBI" id="CHEBI:15377"/>
        <dbReference type="ChEBI" id="CHEBI:43474"/>
        <dbReference type="ChEBI" id="CHEBI:57798"/>
        <dbReference type="ChEBI" id="CHEBI:195535"/>
        <dbReference type="EC" id="3.1.3.62"/>
    </reaction>
    <physiologicalReaction direction="left-to-right" evidence="13">
        <dbReference type="Rhea" id="RHEA:77116"/>
    </physiologicalReaction>
</comment>
<sequence length="412" mass="47199">QCENDDGSSKLYHHDPEYLICKHYFAIEPAETAFTLDIEPITHPDKCELKQLHLLTRHGSRYPSPPDIRAMDQLSKIFANVSVAKEWYKNPFPMERNYQLIPRGELEPYYDGKQSALRYDIFWKNVKKTTGRYDPEVVKFQAGAFSRCGASAMAFSEGLFNGDGPLDTCKNQPVYVWNIPANEDNIIEMYNNCLLANETVINNNPTFDEQNHIFGNNTLKPIADRMTKDYGIYPPLDPYLVPKIYDACEFWVLHFNRADTWCSLLSEDDIIKSAYYVDMIGYYKYSYGNPLNEQTGCVYYTQLVNSVENYLNGSSIMVADLKNGHAHTMIPVLTTLGAAKNPLPLSANLTLSQIKQLKYTAGKSIYWSSTIYFEIYTCSDSPKVRLVLNFEPLLIPGCESEYCEWSTFKKIL</sequence>
<evidence type="ECO:0000256" key="11">
    <source>
        <dbReference type="ARBA" id="ARBA00031642"/>
    </source>
</evidence>
<keyword evidence="9" id="KW-0472">Membrane</keyword>
<evidence type="ECO:0000256" key="12">
    <source>
        <dbReference type="ARBA" id="ARBA00043668"/>
    </source>
</evidence>
<dbReference type="Gene3D" id="3.40.50.1240">
    <property type="entry name" value="Phosphoglycerate mutase-like"/>
    <property type="match status" value="1"/>
</dbReference>
<comment type="catalytic activity">
    <reaction evidence="14">
        <text>1D-myo-inositol hexakisphosphate + H2O = 1D-myo-inositol 1,2,4,5,6-pentakisphosphate + phosphate</text>
        <dbReference type="Rhea" id="RHEA:16989"/>
        <dbReference type="ChEBI" id="CHEBI:15377"/>
        <dbReference type="ChEBI" id="CHEBI:43474"/>
        <dbReference type="ChEBI" id="CHEBI:57798"/>
        <dbReference type="ChEBI" id="CHEBI:58130"/>
        <dbReference type="EC" id="3.1.3.62"/>
    </reaction>
    <physiologicalReaction direction="left-to-right" evidence="14">
        <dbReference type="Rhea" id="RHEA:16990"/>
    </physiologicalReaction>
</comment>
<evidence type="ECO:0000256" key="4">
    <source>
        <dbReference type="ARBA" id="ARBA00013040"/>
    </source>
</evidence>
<dbReference type="InterPro" id="IPR000560">
    <property type="entry name" value="His_Pase_clade-2"/>
</dbReference>
<dbReference type="SUPFAM" id="SSF53254">
    <property type="entry name" value="Phosphoglycerate mutase-like"/>
    <property type="match status" value="1"/>
</dbReference>
<dbReference type="InterPro" id="IPR016274">
    <property type="entry name" value="Histidine_acid_Pase_euk"/>
</dbReference>
<comment type="subcellular location">
    <subcellularLocation>
        <location evidence="1">Cell membrane</location>
    </subcellularLocation>
</comment>
<dbReference type="EMBL" id="CAJVQB010036668">
    <property type="protein sequence ID" value="CAG8824302.1"/>
    <property type="molecule type" value="Genomic_DNA"/>
</dbReference>